<accession>A0A5B8CFI6</accession>
<dbReference type="EMBL" id="CP041016">
    <property type="protein sequence ID" value="QDC38318.1"/>
    <property type="molecule type" value="Genomic_DNA"/>
</dbReference>
<evidence type="ECO:0008006" key="3">
    <source>
        <dbReference type="Google" id="ProtNLM"/>
    </source>
</evidence>
<dbReference type="SUPFAM" id="SSF52540">
    <property type="entry name" value="P-loop containing nucleoside triphosphate hydrolases"/>
    <property type="match status" value="1"/>
</dbReference>
<dbReference type="Proteomes" id="UP000311469">
    <property type="component" value="Chromosome cSF1"/>
</dbReference>
<evidence type="ECO:0000313" key="1">
    <source>
        <dbReference type="EMBL" id="QDC38318.1"/>
    </source>
</evidence>
<dbReference type="KEGG" id="sufl:FIL70_14870"/>
<evidence type="ECO:0000313" key="2">
    <source>
        <dbReference type="Proteomes" id="UP000311469"/>
    </source>
</evidence>
<dbReference type="AlphaFoldDB" id="A0A5B8CFI6"/>
<dbReference type="RefSeq" id="WP_103000961.1">
    <property type="nucleotide sequence ID" value="NZ_CP041016.1"/>
</dbReference>
<dbReference type="InterPro" id="IPR027417">
    <property type="entry name" value="P-loop_NTPase"/>
</dbReference>
<proteinExistence type="predicted"/>
<organism evidence="1 2">
    <name type="scientific">Sphingobium fuliginis ATCC 27551</name>
    <dbReference type="NCBI Taxonomy" id="1208342"/>
    <lineage>
        <taxon>Bacteria</taxon>
        <taxon>Pseudomonadati</taxon>
        <taxon>Pseudomonadota</taxon>
        <taxon>Alphaproteobacteria</taxon>
        <taxon>Sphingomonadales</taxon>
        <taxon>Sphingomonadaceae</taxon>
        <taxon>Sphingobium</taxon>
    </lineage>
</organism>
<name>A0A5B8CFI6_SPHSA</name>
<protein>
    <recommendedName>
        <fullName evidence="3">Sulfotransferase</fullName>
    </recommendedName>
</protein>
<sequence>MTHRESVLYDPTWLPHRIDPDRGEILFLRCDPDRIAAASFIDGRTDIGVGSSLALPIADLLRQPLPSRPTCRFLFHIGFCGSTLLSRLIEAPGHVRVLREPNIFADLANYRAALDRRESNAEMSDRLVQHICLLLHRPWSPGEIMVVKPSNWANNLLPSIMSVGPLRAIFLTMTRPAFLQAVCRGGSDRLAFAARAAVHLSSRGTRDASQVSGALARKGDDLDRLLALTLVLHAIQQRAFEKAMKQSGQKEVRLLHGEGLRTDPQHLARQAMQTLAVPQPMLADTVAHWSGRNAKTPDQAYSVQDERDADGRAATAIGDRMEAALQWANEALGN</sequence>
<dbReference type="Gene3D" id="3.40.50.300">
    <property type="entry name" value="P-loop containing nucleotide triphosphate hydrolases"/>
    <property type="match status" value="1"/>
</dbReference>
<reference evidence="1 2" key="1">
    <citation type="submission" date="2019-06" db="EMBL/GenBank/DDBJ databases">
        <title>Genome organization and adaptive potential of archetypical organophosphate degarding Sphingobium fuliginis ATCC 27551.</title>
        <authorList>
            <person name="Sarwar A."/>
            <person name="Parthasarathy S."/>
            <person name="Singh C."/>
            <person name="Siddavattam D."/>
        </authorList>
    </citation>
    <scope>NUCLEOTIDE SEQUENCE [LARGE SCALE GENOMIC DNA]</scope>
    <source>
        <strain evidence="1 2">ATCC 27551</strain>
    </source>
</reference>
<gene>
    <name evidence="1" type="ORF">FIL70_14870</name>
</gene>